<feature type="compositionally biased region" description="Basic and acidic residues" evidence="1">
    <location>
        <begin position="325"/>
        <end position="338"/>
    </location>
</feature>
<accession>A0A9P4MIG5</accession>
<dbReference type="EMBL" id="ML996088">
    <property type="protein sequence ID" value="KAF2151004.1"/>
    <property type="molecule type" value="Genomic_DNA"/>
</dbReference>
<reference evidence="2" key="1">
    <citation type="journal article" date="2020" name="Stud. Mycol.">
        <title>101 Dothideomycetes genomes: a test case for predicting lifestyles and emergence of pathogens.</title>
        <authorList>
            <person name="Haridas S."/>
            <person name="Albert R."/>
            <person name="Binder M."/>
            <person name="Bloem J."/>
            <person name="Labutti K."/>
            <person name="Salamov A."/>
            <person name="Andreopoulos B."/>
            <person name="Baker S."/>
            <person name="Barry K."/>
            <person name="Bills G."/>
            <person name="Bluhm B."/>
            <person name="Cannon C."/>
            <person name="Castanera R."/>
            <person name="Culley D."/>
            <person name="Daum C."/>
            <person name="Ezra D."/>
            <person name="Gonzalez J."/>
            <person name="Henrissat B."/>
            <person name="Kuo A."/>
            <person name="Liang C."/>
            <person name="Lipzen A."/>
            <person name="Lutzoni F."/>
            <person name="Magnuson J."/>
            <person name="Mondo S."/>
            <person name="Nolan M."/>
            <person name="Ohm R."/>
            <person name="Pangilinan J."/>
            <person name="Park H.-J."/>
            <person name="Ramirez L."/>
            <person name="Alfaro M."/>
            <person name="Sun H."/>
            <person name="Tritt A."/>
            <person name="Yoshinaga Y."/>
            <person name="Zwiers L.-H."/>
            <person name="Turgeon B."/>
            <person name="Goodwin S."/>
            <person name="Spatafora J."/>
            <person name="Crous P."/>
            <person name="Grigoriev I."/>
        </authorList>
    </citation>
    <scope>NUCLEOTIDE SEQUENCE</scope>
    <source>
        <strain evidence="2">CBS 260.36</strain>
    </source>
</reference>
<feature type="region of interest" description="Disordered" evidence="1">
    <location>
        <begin position="242"/>
        <end position="373"/>
    </location>
</feature>
<feature type="compositionally biased region" description="Polar residues" evidence="1">
    <location>
        <begin position="266"/>
        <end position="278"/>
    </location>
</feature>
<evidence type="ECO:0000256" key="1">
    <source>
        <dbReference type="SAM" id="MobiDB-lite"/>
    </source>
</evidence>
<gene>
    <name evidence="2" type="ORF">K461DRAFT_279782</name>
</gene>
<keyword evidence="3" id="KW-1185">Reference proteome</keyword>
<feature type="compositionally biased region" description="Low complexity" evidence="1">
    <location>
        <begin position="245"/>
        <end position="259"/>
    </location>
</feature>
<dbReference type="AlphaFoldDB" id="A0A9P4MIG5"/>
<feature type="region of interest" description="Disordered" evidence="1">
    <location>
        <begin position="202"/>
        <end position="223"/>
    </location>
</feature>
<dbReference type="Proteomes" id="UP000799439">
    <property type="component" value="Unassembled WGS sequence"/>
</dbReference>
<dbReference type="OrthoDB" id="5138418at2759"/>
<comment type="caution">
    <text evidence="2">The sequence shown here is derived from an EMBL/GenBank/DDBJ whole genome shotgun (WGS) entry which is preliminary data.</text>
</comment>
<evidence type="ECO:0000313" key="3">
    <source>
        <dbReference type="Proteomes" id="UP000799439"/>
    </source>
</evidence>
<protein>
    <submittedName>
        <fullName evidence="2">Uncharacterized protein</fullName>
    </submittedName>
</protein>
<feature type="region of interest" description="Disordered" evidence="1">
    <location>
        <begin position="1"/>
        <end position="63"/>
    </location>
</feature>
<proteinExistence type="predicted"/>
<name>A0A9P4MIG5_9PEZI</name>
<feature type="compositionally biased region" description="Acidic residues" evidence="1">
    <location>
        <begin position="363"/>
        <end position="373"/>
    </location>
</feature>
<organism evidence="2 3">
    <name type="scientific">Myriangium duriaei CBS 260.36</name>
    <dbReference type="NCBI Taxonomy" id="1168546"/>
    <lineage>
        <taxon>Eukaryota</taxon>
        <taxon>Fungi</taxon>
        <taxon>Dikarya</taxon>
        <taxon>Ascomycota</taxon>
        <taxon>Pezizomycotina</taxon>
        <taxon>Dothideomycetes</taxon>
        <taxon>Dothideomycetidae</taxon>
        <taxon>Myriangiales</taxon>
        <taxon>Myriangiaceae</taxon>
        <taxon>Myriangium</taxon>
    </lineage>
</organism>
<sequence>MATASTASPWSDAALRTTSHNSAGRRYTSLGGTKAARLSSPLTPVSIGDRKVSGKRKRDSGAEGATLTTPYIVVGKDTPALLGVSPSPLVNERYRLAHGEETPSMSTAVMTMRLGDTPDLSAYRSTWTSEESRGHQGIMLGKEGNGRARMPLHNERRSWTMGGMMGKVFGFCYSMLPALPTDAPPMGDDFDTWRRLATPLPGMYPEDERDTSASPVRPAKRLHTGTRSSDWVFVDEAAQLSPHMPTCASRASSRRPTAPRSRKSIAAQTVTPTGSPSSAAGHRRRVSVASTRASLRSRRSATSLRLEAEEEQRSNLSPEAQRWVARKERRDRDADKSMRKMSRQVQDLIRQGQMALGSRVEVEGEFEDSDREE</sequence>
<feature type="compositionally biased region" description="Low complexity" evidence="1">
    <location>
        <begin position="287"/>
        <end position="305"/>
    </location>
</feature>
<evidence type="ECO:0000313" key="2">
    <source>
        <dbReference type="EMBL" id="KAF2151004.1"/>
    </source>
</evidence>
<feature type="region of interest" description="Disordered" evidence="1">
    <location>
        <begin position="127"/>
        <end position="149"/>
    </location>
</feature>